<feature type="compositionally biased region" description="Basic residues" evidence="5">
    <location>
        <begin position="371"/>
        <end position="406"/>
    </location>
</feature>
<evidence type="ECO:0000256" key="1">
    <source>
        <dbReference type="ARBA" id="ARBA00000971"/>
    </source>
</evidence>
<evidence type="ECO:0000256" key="5">
    <source>
        <dbReference type="SAM" id="MobiDB-lite"/>
    </source>
</evidence>
<dbReference type="AlphaFoldDB" id="A0AAU9XHE1"/>
<evidence type="ECO:0000259" key="6">
    <source>
        <dbReference type="PROSITE" id="PS50072"/>
    </source>
</evidence>
<feature type="compositionally biased region" description="Basic residues" evidence="5">
    <location>
        <begin position="191"/>
        <end position="200"/>
    </location>
</feature>
<dbReference type="EC" id="5.2.1.8" evidence="2"/>
<keyword evidence="3" id="KW-0697">Rotamase</keyword>
<reference evidence="7 8" key="1">
    <citation type="submission" date="2022-05" db="EMBL/GenBank/DDBJ databases">
        <authorList>
            <consortium name="Genoscope - CEA"/>
            <person name="William W."/>
        </authorList>
    </citation>
    <scope>NUCLEOTIDE SEQUENCE [LARGE SCALE GENOMIC DNA]</scope>
</reference>
<proteinExistence type="predicted"/>
<keyword evidence="8" id="KW-1185">Reference proteome</keyword>
<dbReference type="Proteomes" id="UP001159428">
    <property type="component" value="Unassembled WGS sequence"/>
</dbReference>
<evidence type="ECO:0000313" key="7">
    <source>
        <dbReference type="EMBL" id="CAH3147731.1"/>
    </source>
</evidence>
<feature type="compositionally biased region" description="Basic and acidic residues" evidence="5">
    <location>
        <begin position="258"/>
        <end position="273"/>
    </location>
</feature>
<gene>
    <name evidence="7" type="ORF">PMEA_00023601</name>
</gene>
<dbReference type="InterPro" id="IPR029000">
    <property type="entry name" value="Cyclophilin-like_dom_sf"/>
</dbReference>
<feature type="compositionally biased region" description="Basic and acidic residues" evidence="5">
    <location>
        <begin position="481"/>
        <end position="491"/>
    </location>
</feature>
<feature type="compositionally biased region" description="Basic residues" evidence="5">
    <location>
        <begin position="228"/>
        <end position="257"/>
    </location>
</feature>
<dbReference type="GO" id="GO:0005739">
    <property type="term" value="C:mitochondrion"/>
    <property type="evidence" value="ECO:0007669"/>
    <property type="project" value="TreeGrafter"/>
</dbReference>
<dbReference type="InterPro" id="IPR020892">
    <property type="entry name" value="Cyclophilin-type_PPIase_CS"/>
</dbReference>
<sequence>MAVPKAKGYRPRCFFDVEINGSQVGRVIFELFADICPKTCDNFRALCTGENGLSKVSGKTLHYKGSPFHRVIKNFMVQGGDFTKGNGTGGESIYGGMFNDESFHAKHDRAMLLSMANRGPNTNGSQFFITTQPTPHLDGIHVVFGHVLQGQDVVSEIENQKVDDKSRPLVDVKISNCGELIPKAKAKAMAKKAEKKKKKKKEESSTATESSSESNADSESESSSDEKRKKKRSKRKKTEKRKDSTKRKGKKNKAKDKKMKEMKNGSDNEKSQKSPEPFSTVAADEIPDVPNNSFLFRRSRTPSPVREKRITEGKERRSKSPTTEKTSFRKSRVSQSGRILRGRGNMRYRTPPPSNESHSSVTRITPPRNRFLQRRSRSPPRRARSPRGRSRSPRGRSRSPRGRVSHRSNSPRSSRRRFKSPRRRSNSPRRTSKSPRRHSGSPQTVHEIKAQADRELSPKEIAKQNNHSSPDHTNHSSLTRTHRERDEGKNDDSEDNEPATRRKNSFKEREIKERSATSPDTDSHKQIQKQKKREQNSSSSSDSEEQQENENDLHFRRKGANLDEKSHSNSSRRNSRSATREYEEDSKTNRSFDGKEWRGHTGGSNAVNKHDEDKKEYGETTRDSILHNKHQDEEEKSDTNSDSSHSSDSDSDASGDRNRKSRHRHHHRRHRHRRERKASP</sequence>
<feature type="compositionally biased region" description="Basic and acidic residues" evidence="5">
    <location>
        <begin position="505"/>
        <end position="525"/>
    </location>
</feature>
<evidence type="ECO:0000256" key="4">
    <source>
        <dbReference type="ARBA" id="ARBA00023235"/>
    </source>
</evidence>
<feature type="compositionally biased region" description="Basic and acidic residues" evidence="5">
    <location>
        <begin position="446"/>
        <end position="462"/>
    </location>
</feature>
<feature type="domain" description="PPIase cyclophilin-type" evidence="6">
    <location>
        <begin position="14"/>
        <end position="179"/>
    </location>
</feature>
<feature type="compositionally biased region" description="Basic and acidic residues" evidence="5">
    <location>
        <begin position="305"/>
        <end position="315"/>
    </location>
</feature>
<dbReference type="Pfam" id="PF00160">
    <property type="entry name" value="Pro_isomerase"/>
    <property type="match status" value="1"/>
</dbReference>
<feature type="compositionally biased region" description="Basic and acidic residues" evidence="5">
    <location>
        <begin position="608"/>
        <end position="639"/>
    </location>
</feature>
<dbReference type="PROSITE" id="PS50072">
    <property type="entry name" value="CSA_PPIASE_2"/>
    <property type="match status" value="1"/>
</dbReference>
<name>A0AAU9XHE1_9CNID</name>
<organism evidence="7 8">
    <name type="scientific">Pocillopora meandrina</name>
    <dbReference type="NCBI Taxonomy" id="46732"/>
    <lineage>
        <taxon>Eukaryota</taxon>
        <taxon>Metazoa</taxon>
        <taxon>Cnidaria</taxon>
        <taxon>Anthozoa</taxon>
        <taxon>Hexacorallia</taxon>
        <taxon>Scleractinia</taxon>
        <taxon>Astrocoeniina</taxon>
        <taxon>Pocilloporidae</taxon>
        <taxon>Pocillopora</taxon>
    </lineage>
</organism>
<dbReference type="GO" id="GO:0006457">
    <property type="term" value="P:protein folding"/>
    <property type="evidence" value="ECO:0007669"/>
    <property type="project" value="InterPro"/>
</dbReference>
<dbReference type="Gene3D" id="2.40.100.10">
    <property type="entry name" value="Cyclophilin-like"/>
    <property type="match status" value="1"/>
</dbReference>
<feature type="compositionally biased region" description="Basic and acidic residues" evidence="5">
    <location>
        <begin position="578"/>
        <end position="599"/>
    </location>
</feature>
<dbReference type="FunFam" id="2.40.100.10:FF:000005">
    <property type="entry name" value="Peptidyl-prolyl cis-trans isomerase G"/>
    <property type="match status" value="1"/>
</dbReference>
<comment type="catalytic activity">
    <reaction evidence="1">
        <text>[protein]-peptidylproline (omega=180) = [protein]-peptidylproline (omega=0)</text>
        <dbReference type="Rhea" id="RHEA:16237"/>
        <dbReference type="Rhea" id="RHEA-COMP:10747"/>
        <dbReference type="Rhea" id="RHEA-COMP:10748"/>
        <dbReference type="ChEBI" id="CHEBI:83833"/>
        <dbReference type="ChEBI" id="CHEBI:83834"/>
        <dbReference type="EC" id="5.2.1.8"/>
    </reaction>
</comment>
<comment type="caution">
    <text evidence="7">The sequence shown here is derived from an EMBL/GenBank/DDBJ whole genome shotgun (WGS) entry which is preliminary data.</text>
</comment>
<dbReference type="PANTHER" id="PTHR11071:SF565">
    <property type="entry name" value="MOCA-CYP, ISOFORM A"/>
    <property type="match status" value="1"/>
</dbReference>
<feature type="compositionally biased region" description="Low complexity" evidence="5">
    <location>
        <begin position="205"/>
        <end position="215"/>
    </location>
</feature>
<evidence type="ECO:0000256" key="3">
    <source>
        <dbReference type="ARBA" id="ARBA00023110"/>
    </source>
</evidence>
<dbReference type="PRINTS" id="PR00153">
    <property type="entry name" value="CSAPPISMRASE"/>
</dbReference>
<dbReference type="GO" id="GO:0003755">
    <property type="term" value="F:peptidyl-prolyl cis-trans isomerase activity"/>
    <property type="evidence" value="ECO:0007669"/>
    <property type="project" value="UniProtKB-KW"/>
</dbReference>
<evidence type="ECO:0000313" key="8">
    <source>
        <dbReference type="Proteomes" id="UP001159428"/>
    </source>
</evidence>
<evidence type="ECO:0000256" key="2">
    <source>
        <dbReference type="ARBA" id="ARBA00013194"/>
    </source>
</evidence>
<dbReference type="PROSITE" id="PS00170">
    <property type="entry name" value="CSA_PPIASE_1"/>
    <property type="match status" value="1"/>
</dbReference>
<dbReference type="GO" id="GO:0016018">
    <property type="term" value="F:cyclosporin A binding"/>
    <property type="evidence" value="ECO:0007669"/>
    <property type="project" value="TreeGrafter"/>
</dbReference>
<feature type="region of interest" description="Disordered" evidence="5">
    <location>
        <begin position="191"/>
        <end position="680"/>
    </location>
</feature>
<dbReference type="PANTHER" id="PTHR11071">
    <property type="entry name" value="PEPTIDYL-PROLYL CIS-TRANS ISOMERASE"/>
    <property type="match status" value="1"/>
</dbReference>
<keyword evidence="4" id="KW-0413">Isomerase</keyword>
<dbReference type="SUPFAM" id="SSF50891">
    <property type="entry name" value="Cyclophilin-like"/>
    <property type="match status" value="1"/>
</dbReference>
<accession>A0AAU9XHE1</accession>
<dbReference type="EMBL" id="CALNXJ010000043">
    <property type="protein sequence ID" value="CAH3147731.1"/>
    <property type="molecule type" value="Genomic_DNA"/>
</dbReference>
<dbReference type="InterPro" id="IPR002130">
    <property type="entry name" value="Cyclophilin-type_PPIase_dom"/>
</dbReference>
<protein>
    <recommendedName>
        <fullName evidence="2">peptidylprolyl isomerase</fullName>
        <ecNumber evidence="2">5.2.1.8</ecNumber>
    </recommendedName>
</protein>
<feature type="compositionally biased region" description="Basic residues" evidence="5">
    <location>
        <begin position="413"/>
        <end position="439"/>
    </location>
</feature>
<feature type="compositionally biased region" description="Basic residues" evidence="5">
    <location>
        <begin position="659"/>
        <end position="680"/>
    </location>
</feature>